<gene>
    <name evidence="1" type="ORF">PECUL_23A005578</name>
</gene>
<proteinExistence type="predicted"/>
<reference evidence="1" key="1">
    <citation type="submission" date="2022-03" db="EMBL/GenBank/DDBJ databases">
        <authorList>
            <person name="Alioto T."/>
            <person name="Alioto T."/>
            <person name="Gomez Garrido J."/>
        </authorList>
    </citation>
    <scope>NUCLEOTIDE SEQUENCE</scope>
</reference>
<feature type="non-terminal residue" evidence="1">
    <location>
        <position position="1"/>
    </location>
</feature>
<accession>A0AAD1SFZ2</accession>
<dbReference type="EMBL" id="OW240917">
    <property type="protein sequence ID" value="CAH2299916.1"/>
    <property type="molecule type" value="Genomic_DNA"/>
</dbReference>
<dbReference type="AlphaFoldDB" id="A0AAD1SFZ2"/>
<sequence length="98" mass="10285">DPTGMLAIQELLSSDGVQNQGIEKHATSKIPLFREVMPPGSWAMCSQDGDPQEPSMAFSEDSNVEDTPISVVRSSLISAAASPLVSQATHTTAQASLS</sequence>
<organism evidence="1 2">
    <name type="scientific">Pelobates cultripes</name>
    <name type="common">Western spadefoot toad</name>
    <dbReference type="NCBI Taxonomy" id="61616"/>
    <lineage>
        <taxon>Eukaryota</taxon>
        <taxon>Metazoa</taxon>
        <taxon>Chordata</taxon>
        <taxon>Craniata</taxon>
        <taxon>Vertebrata</taxon>
        <taxon>Euteleostomi</taxon>
        <taxon>Amphibia</taxon>
        <taxon>Batrachia</taxon>
        <taxon>Anura</taxon>
        <taxon>Pelobatoidea</taxon>
        <taxon>Pelobatidae</taxon>
        <taxon>Pelobates</taxon>
    </lineage>
</organism>
<dbReference type="Proteomes" id="UP001295444">
    <property type="component" value="Chromosome 06"/>
</dbReference>
<evidence type="ECO:0000313" key="1">
    <source>
        <dbReference type="EMBL" id="CAH2299916.1"/>
    </source>
</evidence>
<name>A0AAD1SFZ2_PELCU</name>
<keyword evidence="2" id="KW-1185">Reference proteome</keyword>
<protein>
    <submittedName>
        <fullName evidence="1">Uncharacterized protein</fullName>
    </submittedName>
</protein>
<evidence type="ECO:0000313" key="2">
    <source>
        <dbReference type="Proteomes" id="UP001295444"/>
    </source>
</evidence>